<protein>
    <submittedName>
        <fullName evidence="2">DUF2798 domain-containing protein</fullName>
    </submittedName>
</protein>
<dbReference type="EMBL" id="CP158568">
    <property type="protein sequence ID" value="XBY45183.1"/>
    <property type="molecule type" value="Genomic_DNA"/>
</dbReference>
<gene>
    <name evidence="2" type="ORF">ABS361_02495</name>
</gene>
<dbReference type="AlphaFoldDB" id="A0AAU7XBQ8"/>
<dbReference type="KEGG" id="mflg:ABS361_02495"/>
<dbReference type="RefSeq" id="WP_407050273.1">
    <property type="nucleotide sequence ID" value="NZ_CP158568.1"/>
</dbReference>
<dbReference type="InterPro" id="IPR021529">
    <property type="entry name" value="DUF2798"/>
</dbReference>
<keyword evidence="1" id="KW-0812">Transmembrane</keyword>
<proteinExistence type="predicted"/>
<evidence type="ECO:0000256" key="1">
    <source>
        <dbReference type="SAM" id="Phobius"/>
    </source>
</evidence>
<feature type="transmembrane region" description="Helical" evidence="1">
    <location>
        <begin position="60"/>
        <end position="78"/>
    </location>
</feature>
<evidence type="ECO:0000313" key="2">
    <source>
        <dbReference type="EMBL" id="XBY45183.1"/>
    </source>
</evidence>
<reference evidence="2" key="1">
    <citation type="submission" date="2024-06" db="EMBL/GenBank/DDBJ databases">
        <title>Methylostella associata gen. nov., sp. nov., a novel Ancalomicrobiaceae-affiliated facultatively methylotrophic bacteria that feed on methanotrophs of the genus Methylococcus.</title>
        <authorList>
            <person name="Saltykova V."/>
            <person name="Danilova O.V."/>
            <person name="Oshkin I.Y."/>
            <person name="Belova S.E."/>
            <person name="Pimenov N.V."/>
            <person name="Dedysh S.N."/>
        </authorList>
    </citation>
    <scope>NUCLEOTIDE SEQUENCE</scope>
    <source>
        <strain evidence="2">S20</strain>
    </source>
</reference>
<organism evidence="2">
    <name type="scientific">Methyloraptor flagellatus</name>
    <dbReference type="NCBI Taxonomy" id="3162530"/>
    <lineage>
        <taxon>Bacteria</taxon>
        <taxon>Pseudomonadati</taxon>
        <taxon>Pseudomonadota</taxon>
        <taxon>Alphaproteobacteria</taxon>
        <taxon>Hyphomicrobiales</taxon>
        <taxon>Ancalomicrobiaceae</taxon>
        <taxon>Methyloraptor</taxon>
    </lineage>
</organism>
<sequence>MSRPSNSVPRAWRRKLPYRYAAIVMPFVLSIIMTFVVSGVSTWKSLGFSAEALAVWPQAWGLSWLVAFPTLIAVLPVVRRVIGLLVEAPGR</sequence>
<dbReference type="Pfam" id="PF11391">
    <property type="entry name" value="DUF2798"/>
    <property type="match status" value="1"/>
</dbReference>
<accession>A0AAU7XBQ8</accession>
<name>A0AAU7XBQ8_9HYPH</name>
<keyword evidence="1" id="KW-1133">Transmembrane helix</keyword>
<feature type="transmembrane region" description="Helical" evidence="1">
    <location>
        <begin position="20"/>
        <end position="40"/>
    </location>
</feature>
<keyword evidence="1" id="KW-0472">Membrane</keyword>